<gene>
    <name evidence="3" type="ORF">pipiens_018145</name>
</gene>
<dbReference type="EMBL" id="JBEHCU010013460">
    <property type="protein sequence ID" value="KAL1374325.1"/>
    <property type="molecule type" value="Genomic_DNA"/>
</dbReference>
<evidence type="ECO:0000256" key="1">
    <source>
        <dbReference type="SAM" id="MobiDB-lite"/>
    </source>
</evidence>
<evidence type="ECO:0000313" key="3">
    <source>
        <dbReference type="EMBL" id="KAL1374325.1"/>
    </source>
</evidence>
<evidence type="ECO:0000313" key="4">
    <source>
        <dbReference type="Proteomes" id="UP001562425"/>
    </source>
</evidence>
<comment type="caution">
    <text evidence="3">The sequence shown here is derived from an EMBL/GenBank/DDBJ whole genome shotgun (WGS) entry which is preliminary data.</text>
</comment>
<proteinExistence type="predicted"/>
<name>A0ABD1CDC4_CULPP</name>
<dbReference type="Proteomes" id="UP001562425">
    <property type="component" value="Unassembled WGS sequence"/>
</dbReference>
<reference evidence="3 4" key="1">
    <citation type="submission" date="2024-05" db="EMBL/GenBank/DDBJ databases">
        <title>Culex pipiens pipiens assembly and annotation.</title>
        <authorList>
            <person name="Alout H."/>
            <person name="Durand T."/>
        </authorList>
    </citation>
    <scope>NUCLEOTIDE SEQUENCE [LARGE SCALE GENOMIC DNA]</scope>
    <source>
        <strain evidence="3">HA-2024</strain>
        <tissue evidence="3">Whole body</tissue>
    </source>
</reference>
<protein>
    <recommendedName>
        <fullName evidence="5">Secreted protein</fullName>
    </recommendedName>
</protein>
<feature type="signal peptide" evidence="2">
    <location>
        <begin position="1"/>
        <end position="20"/>
    </location>
</feature>
<evidence type="ECO:0000256" key="2">
    <source>
        <dbReference type="SAM" id="SignalP"/>
    </source>
</evidence>
<dbReference type="AlphaFoldDB" id="A0ABD1CDC4"/>
<organism evidence="3 4">
    <name type="scientific">Culex pipiens pipiens</name>
    <name type="common">Northern house mosquito</name>
    <dbReference type="NCBI Taxonomy" id="38569"/>
    <lineage>
        <taxon>Eukaryota</taxon>
        <taxon>Metazoa</taxon>
        <taxon>Ecdysozoa</taxon>
        <taxon>Arthropoda</taxon>
        <taxon>Hexapoda</taxon>
        <taxon>Insecta</taxon>
        <taxon>Pterygota</taxon>
        <taxon>Neoptera</taxon>
        <taxon>Endopterygota</taxon>
        <taxon>Diptera</taxon>
        <taxon>Nematocera</taxon>
        <taxon>Culicoidea</taxon>
        <taxon>Culicidae</taxon>
        <taxon>Culicinae</taxon>
        <taxon>Culicini</taxon>
        <taxon>Culex</taxon>
        <taxon>Culex</taxon>
    </lineage>
</organism>
<feature type="compositionally biased region" description="Basic and acidic residues" evidence="1">
    <location>
        <begin position="103"/>
        <end position="117"/>
    </location>
</feature>
<accession>A0ABD1CDC4</accession>
<sequence>MSQTLLRVALLLQVIMSTHGEADPQLNIPAGQINRDLQGRPQVLPNSYTGERSGQHRDRDDLQDGEEGDTKKAGNDFDHSRSERFGPPYDDREDEEENYPEGRSNDDQRDRQDRPNR</sequence>
<feature type="chain" id="PRO_5044755922" description="Secreted protein" evidence="2">
    <location>
        <begin position="21"/>
        <end position="117"/>
    </location>
</feature>
<evidence type="ECO:0008006" key="5">
    <source>
        <dbReference type="Google" id="ProtNLM"/>
    </source>
</evidence>
<feature type="non-terminal residue" evidence="3">
    <location>
        <position position="117"/>
    </location>
</feature>
<feature type="region of interest" description="Disordered" evidence="1">
    <location>
        <begin position="21"/>
        <end position="117"/>
    </location>
</feature>
<feature type="compositionally biased region" description="Basic and acidic residues" evidence="1">
    <location>
        <begin position="53"/>
        <end position="84"/>
    </location>
</feature>
<keyword evidence="2" id="KW-0732">Signal</keyword>
<keyword evidence="4" id="KW-1185">Reference proteome</keyword>